<dbReference type="SUPFAM" id="SSF46785">
    <property type="entry name" value="Winged helix' DNA-binding domain"/>
    <property type="match status" value="1"/>
</dbReference>
<evidence type="ECO:0000259" key="5">
    <source>
        <dbReference type="PROSITE" id="PS50931"/>
    </source>
</evidence>
<dbReference type="GO" id="GO:0003700">
    <property type="term" value="F:DNA-binding transcription factor activity"/>
    <property type="evidence" value="ECO:0007669"/>
    <property type="project" value="InterPro"/>
</dbReference>
<dbReference type="InterPro" id="IPR005119">
    <property type="entry name" value="LysR_subst-bd"/>
</dbReference>
<dbReference type="Gene3D" id="1.10.10.10">
    <property type="entry name" value="Winged helix-like DNA-binding domain superfamily/Winged helix DNA-binding domain"/>
    <property type="match status" value="1"/>
</dbReference>
<accession>A0A097R4P5</accession>
<dbReference type="OrthoDB" id="8885940at2"/>
<keyword evidence="3" id="KW-0238">DNA-binding</keyword>
<reference evidence="6 7" key="1">
    <citation type="journal article" date="2014" name="Gut Pathog.">
        <title>Gene clusters of Hafnia alvei strain FB1 important in survival and pathogenesis: a draft genome perspective.</title>
        <authorList>
            <person name="Tan J.Y."/>
            <person name="Yin W.F."/>
            <person name="Chan K.G."/>
        </authorList>
    </citation>
    <scope>NUCLEOTIDE SEQUENCE [LARGE SCALE GENOMIC DNA]</scope>
    <source>
        <strain evidence="6 7">FB1</strain>
    </source>
</reference>
<dbReference type="AlphaFoldDB" id="A0A097R4P5"/>
<dbReference type="InterPro" id="IPR036390">
    <property type="entry name" value="WH_DNA-bd_sf"/>
</dbReference>
<keyword evidence="4" id="KW-0804">Transcription</keyword>
<comment type="similarity">
    <text evidence="1">Belongs to the LysR transcriptional regulatory family.</text>
</comment>
<dbReference type="PROSITE" id="PS50931">
    <property type="entry name" value="HTH_LYSR"/>
    <property type="match status" value="1"/>
</dbReference>
<dbReference type="InterPro" id="IPR000847">
    <property type="entry name" value="LysR_HTH_N"/>
</dbReference>
<dbReference type="Gene3D" id="3.40.190.290">
    <property type="match status" value="1"/>
</dbReference>
<dbReference type="PRINTS" id="PR00039">
    <property type="entry name" value="HTHLYSR"/>
</dbReference>
<dbReference type="InterPro" id="IPR036388">
    <property type="entry name" value="WH-like_DNA-bd_sf"/>
</dbReference>
<dbReference type="eggNOG" id="COG0583">
    <property type="taxonomic scope" value="Bacteria"/>
</dbReference>
<name>A0A097R4P5_HAFAL</name>
<dbReference type="GO" id="GO:0003677">
    <property type="term" value="F:DNA binding"/>
    <property type="evidence" value="ECO:0007669"/>
    <property type="project" value="UniProtKB-KW"/>
</dbReference>
<evidence type="ECO:0000256" key="4">
    <source>
        <dbReference type="ARBA" id="ARBA00023163"/>
    </source>
</evidence>
<dbReference type="Pfam" id="PF00126">
    <property type="entry name" value="HTH_1"/>
    <property type="match status" value="1"/>
</dbReference>
<dbReference type="CDD" id="cd08422">
    <property type="entry name" value="PBP2_CrgA_like"/>
    <property type="match status" value="1"/>
</dbReference>
<dbReference type="PATRIC" id="fig|1453496.5.peg.3202"/>
<evidence type="ECO:0000313" key="6">
    <source>
        <dbReference type="EMBL" id="AIU73678.1"/>
    </source>
</evidence>
<dbReference type="Pfam" id="PF03466">
    <property type="entry name" value="LysR_substrate"/>
    <property type="match status" value="1"/>
</dbReference>
<dbReference type="KEGG" id="hav:AT03_15645"/>
<dbReference type="PANTHER" id="PTHR30537">
    <property type="entry name" value="HTH-TYPE TRANSCRIPTIONAL REGULATOR"/>
    <property type="match status" value="1"/>
</dbReference>
<evidence type="ECO:0000313" key="7">
    <source>
        <dbReference type="Proteomes" id="UP000029986"/>
    </source>
</evidence>
<dbReference type="PANTHER" id="PTHR30537:SF5">
    <property type="entry name" value="HTH-TYPE TRANSCRIPTIONAL ACTIVATOR TTDR-RELATED"/>
    <property type="match status" value="1"/>
</dbReference>
<dbReference type="EMBL" id="CP009706">
    <property type="protein sequence ID" value="AIU73678.1"/>
    <property type="molecule type" value="Genomic_DNA"/>
</dbReference>
<dbReference type="SUPFAM" id="SSF53850">
    <property type="entry name" value="Periplasmic binding protein-like II"/>
    <property type="match status" value="1"/>
</dbReference>
<keyword evidence="7" id="KW-1185">Reference proteome</keyword>
<feature type="domain" description="HTH lysR-type" evidence="5">
    <location>
        <begin position="6"/>
        <end position="63"/>
    </location>
</feature>
<dbReference type="Proteomes" id="UP000029986">
    <property type="component" value="Chromosome"/>
</dbReference>
<organism evidence="6 7">
    <name type="scientific">Hafnia alvei FB1</name>
    <dbReference type="NCBI Taxonomy" id="1453496"/>
    <lineage>
        <taxon>Bacteria</taxon>
        <taxon>Pseudomonadati</taxon>
        <taxon>Pseudomonadota</taxon>
        <taxon>Gammaproteobacteria</taxon>
        <taxon>Enterobacterales</taxon>
        <taxon>Hafniaceae</taxon>
        <taxon>Hafnia</taxon>
    </lineage>
</organism>
<protein>
    <submittedName>
        <fullName evidence="6">LysR family transcriptional regulator</fullName>
    </submittedName>
</protein>
<keyword evidence="2" id="KW-0805">Transcription regulation</keyword>
<dbReference type="HOGENOM" id="CLU_039613_16_1_6"/>
<sequence>MALPIDVYRLIPAFLASAEAQSFSAAARQLGISAAAVSKNVRALEMRLNIRLFARNTHFVMLTEEGADFRRRITPLWQALNQALDERQLSEEPSGLVRVSVIPGFGRHRLMPLLPIFSQRFPKVTIDLEMEPRLVNLIGENIDVAIGQRTATDSRLVGREMCVAYSKMAASPEYLARLGTPQTIDDLLSHHRLIHRNSGSGKLMAWWDDEGSVNEQQASFIATSPDSLVDAALSHMGIVCLADWYLEDHFRSGRLIPILEPFWPQARSMHIWYPSADIPPRVRVWVDFVLTHFPPRS</sequence>
<evidence type="ECO:0000256" key="1">
    <source>
        <dbReference type="ARBA" id="ARBA00009437"/>
    </source>
</evidence>
<evidence type="ECO:0000256" key="3">
    <source>
        <dbReference type="ARBA" id="ARBA00023125"/>
    </source>
</evidence>
<dbReference type="InterPro" id="IPR058163">
    <property type="entry name" value="LysR-type_TF_proteobact-type"/>
</dbReference>
<dbReference type="RefSeq" id="WP_025797544.1">
    <property type="nucleotide sequence ID" value="NZ_CP009706.1"/>
</dbReference>
<gene>
    <name evidence="6" type="ORF">AT03_15645</name>
</gene>
<proteinExistence type="inferred from homology"/>
<evidence type="ECO:0000256" key="2">
    <source>
        <dbReference type="ARBA" id="ARBA00023015"/>
    </source>
</evidence>